<reference evidence="2 3" key="1">
    <citation type="submission" date="2024-10" db="EMBL/GenBank/DDBJ databases">
        <title>The Natural Products Discovery Center: Release of the First 8490 Sequenced Strains for Exploring Actinobacteria Biosynthetic Diversity.</title>
        <authorList>
            <person name="Kalkreuter E."/>
            <person name="Kautsar S.A."/>
            <person name="Yang D."/>
            <person name="Bader C.D."/>
            <person name="Teijaro C.N."/>
            <person name="Fluegel L."/>
            <person name="Davis C.M."/>
            <person name="Simpson J.R."/>
            <person name="Lauterbach L."/>
            <person name="Steele A.D."/>
            <person name="Gui C."/>
            <person name="Meng S."/>
            <person name="Li G."/>
            <person name="Viehrig K."/>
            <person name="Ye F."/>
            <person name="Su P."/>
            <person name="Kiefer A.F."/>
            <person name="Nichols A."/>
            <person name="Cepeda A.J."/>
            <person name="Yan W."/>
            <person name="Fan B."/>
            <person name="Jiang Y."/>
            <person name="Adhikari A."/>
            <person name="Zheng C.-J."/>
            <person name="Schuster L."/>
            <person name="Cowan T.M."/>
            <person name="Smanski M.J."/>
            <person name="Chevrette M.G."/>
            <person name="De Carvalho L.P.S."/>
            <person name="Shen B."/>
        </authorList>
    </citation>
    <scope>NUCLEOTIDE SEQUENCE [LARGE SCALE GENOMIC DNA]</scope>
    <source>
        <strain evidence="2 3">NPDC049639</strain>
    </source>
</reference>
<evidence type="ECO:0008006" key="4">
    <source>
        <dbReference type="Google" id="ProtNLM"/>
    </source>
</evidence>
<keyword evidence="1" id="KW-0812">Transmembrane</keyword>
<dbReference type="EMBL" id="JBITLV010000006">
    <property type="protein sequence ID" value="MFI7588978.1"/>
    <property type="molecule type" value="Genomic_DNA"/>
</dbReference>
<dbReference type="RefSeq" id="WP_398283217.1">
    <property type="nucleotide sequence ID" value="NZ_JBITLV010000006.1"/>
</dbReference>
<accession>A0ABW8ASA5</accession>
<organism evidence="2 3">
    <name type="scientific">Spongisporangium articulatum</name>
    <dbReference type="NCBI Taxonomy" id="3362603"/>
    <lineage>
        <taxon>Bacteria</taxon>
        <taxon>Bacillati</taxon>
        <taxon>Actinomycetota</taxon>
        <taxon>Actinomycetes</taxon>
        <taxon>Kineosporiales</taxon>
        <taxon>Kineosporiaceae</taxon>
        <taxon>Spongisporangium</taxon>
    </lineage>
</organism>
<keyword evidence="3" id="KW-1185">Reference proteome</keyword>
<feature type="transmembrane region" description="Helical" evidence="1">
    <location>
        <begin position="94"/>
        <end position="111"/>
    </location>
</feature>
<gene>
    <name evidence="2" type="ORF">ACIB24_18095</name>
</gene>
<evidence type="ECO:0000256" key="1">
    <source>
        <dbReference type="SAM" id="Phobius"/>
    </source>
</evidence>
<keyword evidence="1" id="KW-0472">Membrane</keyword>
<name>A0ABW8ASA5_9ACTN</name>
<protein>
    <recommendedName>
        <fullName evidence="4">DUF4012 domain-containing protein</fullName>
    </recommendedName>
</protein>
<dbReference type="Proteomes" id="UP001612915">
    <property type="component" value="Unassembled WGS sequence"/>
</dbReference>
<evidence type="ECO:0000313" key="2">
    <source>
        <dbReference type="EMBL" id="MFI7588978.1"/>
    </source>
</evidence>
<proteinExistence type="predicted"/>
<sequence length="444" mass="46506">MRVPAPREGLLLRDRDALRTAAPLRDRRALRSPVAGSPQWADPFVDTVERPAVDHLEVIIGPDSARPARDSVRRSRRSQVFRHAARGTARARRWLVAAVLLGLVVGGAGVYRARQVSNDLDGARASHADVTTRLVRYEWPAAGTALAAFGDDAQRAADRTSGPLWSLAERLPGVGDDAAAQQRVATDLAAVTRAARPVAEALPQLTALATRTATGEPVPSTSQVDTAALSAVVAALPGLTAALDAASRDLAALPTSGLLVPVAATVADARASLDLTRAALRSTSPTLSVLPALFGASGPRTWVVLLERGTGDRVGAYGVVRAERGALQVQSVHPRGASWRAVHRAVPAPDYVLTLDPQAFAVLTQAMGPVTGGPADQLRIALTRLASGALDWPELFRTLPAPIAQQQLTLHAADPAEQVRLVRAGVADSVGTGESARVAGYLTR</sequence>
<comment type="caution">
    <text evidence="2">The sequence shown here is derived from an EMBL/GenBank/DDBJ whole genome shotgun (WGS) entry which is preliminary data.</text>
</comment>
<keyword evidence="1" id="KW-1133">Transmembrane helix</keyword>
<evidence type="ECO:0000313" key="3">
    <source>
        <dbReference type="Proteomes" id="UP001612915"/>
    </source>
</evidence>